<keyword evidence="2" id="KW-1185">Reference proteome</keyword>
<accession>A0A4R4X166</accession>
<evidence type="ECO:0008006" key="3">
    <source>
        <dbReference type="Google" id="ProtNLM"/>
    </source>
</evidence>
<protein>
    <recommendedName>
        <fullName evidence="3">Nucleotide pyrophosphohydrolase</fullName>
    </recommendedName>
</protein>
<dbReference type="Proteomes" id="UP000294543">
    <property type="component" value="Unassembled WGS sequence"/>
</dbReference>
<dbReference type="SUPFAM" id="SSF101386">
    <property type="entry name" value="all-alpha NTP pyrophosphatases"/>
    <property type="match status" value="1"/>
</dbReference>
<comment type="caution">
    <text evidence="1">The sequence shown here is derived from an EMBL/GenBank/DDBJ whole genome shotgun (WGS) entry which is preliminary data.</text>
</comment>
<dbReference type="Gene3D" id="1.10.287.1080">
    <property type="entry name" value="MazG-like"/>
    <property type="match status" value="1"/>
</dbReference>
<evidence type="ECO:0000313" key="1">
    <source>
        <dbReference type="EMBL" id="TDD23835.1"/>
    </source>
</evidence>
<dbReference type="AlphaFoldDB" id="A0A4R4X166"/>
<proteinExistence type="predicted"/>
<evidence type="ECO:0000313" key="2">
    <source>
        <dbReference type="Proteomes" id="UP000294543"/>
    </source>
</evidence>
<organism evidence="1 2">
    <name type="scientific">Nonomuraea diastatica</name>
    <dbReference type="NCBI Taxonomy" id="1848329"/>
    <lineage>
        <taxon>Bacteria</taxon>
        <taxon>Bacillati</taxon>
        <taxon>Actinomycetota</taxon>
        <taxon>Actinomycetes</taxon>
        <taxon>Streptosporangiales</taxon>
        <taxon>Streptosporangiaceae</taxon>
        <taxon>Nonomuraea</taxon>
    </lineage>
</organism>
<name>A0A4R4X166_9ACTN</name>
<reference evidence="1 2" key="1">
    <citation type="submission" date="2019-03" db="EMBL/GenBank/DDBJ databases">
        <title>Draft genome sequences of novel Actinobacteria.</title>
        <authorList>
            <person name="Sahin N."/>
            <person name="Ay H."/>
            <person name="Saygin H."/>
        </authorList>
    </citation>
    <scope>NUCLEOTIDE SEQUENCE [LARGE SCALE GENOMIC DNA]</scope>
    <source>
        <strain evidence="1 2">KC712</strain>
    </source>
</reference>
<gene>
    <name evidence="1" type="ORF">E1294_07475</name>
</gene>
<dbReference type="RefSeq" id="WP_132506138.1">
    <property type="nucleotide sequence ID" value="NZ_SMKP01000015.1"/>
</dbReference>
<dbReference type="OrthoDB" id="10003384at2"/>
<sequence>MSSAAVPPSSNSVNALQAAVQALRERHGIQVPASAALLDACAELGELAGAYLKHHDYRLDTSAGPHDELPVDVRAEYGDVLFAVLSFAAAAGIDAERELLQTLSHYEIRFGS</sequence>
<dbReference type="EMBL" id="SMKP01000015">
    <property type="protein sequence ID" value="TDD23835.1"/>
    <property type="molecule type" value="Genomic_DNA"/>
</dbReference>